<comment type="similarity">
    <text evidence="1">Belongs to the patatin family.</text>
</comment>
<evidence type="ECO:0000313" key="4">
    <source>
        <dbReference type="EMBL" id="WVZ59742.1"/>
    </source>
</evidence>
<proteinExistence type="inferred from homology"/>
<dbReference type="GO" id="GO:0016042">
    <property type="term" value="P:lipid catabolic process"/>
    <property type="evidence" value="ECO:0007669"/>
    <property type="project" value="UniProtKB-KW"/>
</dbReference>
<dbReference type="GO" id="GO:0016787">
    <property type="term" value="F:hydrolase activity"/>
    <property type="evidence" value="ECO:0007669"/>
    <property type="project" value="UniProtKB-KW"/>
</dbReference>
<sequence length="198" mass="20892">MWSSASGGACGWSPIDDRGAGAAAALLAATTLAVPEASRHAHRRRGRAGRDAVHEWCGRAAKVHGAGGARARRRSIGGEGLGSRRRAVGEAVPPRRLDVWRRTLRDTVALLLVPNYDLATAAPFVFSRADAVESDSFCLRDVCAATCAVGRSDTRSRSSDRQTSAAIARRPRPSRALACSARCRPYVGVPRPALPAAA</sequence>
<organism evidence="4 5">
    <name type="scientific">Paspalum notatum var. saurae</name>
    <dbReference type="NCBI Taxonomy" id="547442"/>
    <lineage>
        <taxon>Eukaryota</taxon>
        <taxon>Viridiplantae</taxon>
        <taxon>Streptophyta</taxon>
        <taxon>Embryophyta</taxon>
        <taxon>Tracheophyta</taxon>
        <taxon>Spermatophyta</taxon>
        <taxon>Magnoliopsida</taxon>
        <taxon>Liliopsida</taxon>
        <taxon>Poales</taxon>
        <taxon>Poaceae</taxon>
        <taxon>PACMAD clade</taxon>
        <taxon>Panicoideae</taxon>
        <taxon>Andropogonodae</taxon>
        <taxon>Paspaleae</taxon>
        <taxon>Paspalinae</taxon>
        <taxon>Paspalum</taxon>
    </lineage>
</organism>
<name>A0AAQ3WFJ0_PASNO</name>
<keyword evidence="3" id="KW-0442">Lipid degradation</keyword>
<dbReference type="Proteomes" id="UP001341281">
    <property type="component" value="Chromosome 02"/>
</dbReference>
<keyword evidence="2" id="KW-0378">Hydrolase</keyword>
<evidence type="ECO:0000256" key="1">
    <source>
        <dbReference type="ARBA" id="ARBA00010240"/>
    </source>
</evidence>
<dbReference type="PANTHER" id="PTHR32241">
    <property type="entry name" value="PATATIN-LIKE PROTEIN 6"/>
    <property type="match status" value="1"/>
</dbReference>
<evidence type="ECO:0000313" key="5">
    <source>
        <dbReference type="Proteomes" id="UP001341281"/>
    </source>
</evidence>
<reference evidence="4 5" key="1">
    <citation type="submission" date="2024-02" db="EMBL/GenBank/DDBJ databases">
        <title>High-quality chromosome-scale genome assembly of Pensacola bahiagrass (Paspalum notatum Flugge var. saurae).</title>
        <authorList>
            <person name="Vega J.M."/>
            <person name="Podio M."/>
            <person name="Orjuela J."/>
            <person name="Siena L.A."/>
            <person name="Pessino S.C."/>
            <person name="Combes M.C."/>
            <person name="Mariac C."/>
            <person name="Albertini E."/>
            <person name="Pupilli F."/>
            <person name="Ortiz J.P.A."/>
            <person name="Leblanc O."/>
        </authorList>
    </citation>
    <scope>NUCLEOTIDE SEQUENCE [LARGE SCALE GENOMIC DNA]</scope>
    <source>
        <strain evidence="4">R1</strain>
        <tissue evidence="4">Leaf</tissue>
    </source>
</reference>
<dbReference type="PANTHER" id="PTHR32241:SF9">
    <property type="entry name" value="OS03G0416400 PROTEIN"/>
    <property type="match status" value="1"/>
</dbReference>
<dbReference type="EMBL" id="CP144746">
    <property type="protein sequence ID" value="WVZ59742.1"/>
    <property type="molecule type" value="Genomic_DNA"/>
</dbReference>
<keyword evidence="3" id="KW-0443">Lipid metabolism</keyword>
<keyword evidence="5" id="KW-1185">Reference proteome</keyword>
<dbReference type="AlphaFoldDB" id="A0AAQ3WFJ0"/>
<accession>A0AAQ3WFJ0</accession>
<evidence type="ECO:0000256" key="2">
    <source>
        <dbReference type="ARBA" id="ARBA00022801"/>
    </source>
</evidence>
<protein>
    <submittedName>
        <fullName evidence="4">Uncharacterized protein</fullName>
    </submittedName>
</protein>
<evidence type="ECO:0000256" key="3">
    <source>
        <dbReference type="ARBA" id="ARBA00022963"/>
    </source>
</evidence>
<gene>
    <name evidence="4" type="ORF">U9M48_009846</name>
</gene>